<comment type="cofactor">
    <cofactor evidence="1">
        <name>Cu cation</name>
        <dbReference type="ChEBI" id="CHEBI:23378"/>
    </cofactor>
</comment>
<keyword evidence="13 16" id="KW-0472">Membrane</keyword>
<feature type="domain" description="Cytochrome oxidase subunit II copper A binding" evidence="17">
    <location>
        <begin position="80"/>
        <end position="198"/>
    </location>
</feature>
<dbReference type="PROSITE" id="PS50857">
    <property type="entry name" value="COX2_CUA"/>
    <property type="match status" value="1"/>
</dbReference>
<keyword evidence="5" id="KW-0813">Transport</keyword>
<name>A0A2S1YEI4_9TREM</name>
<comment type="subcellular location">
    <subcellularLocation>
        <location evidence="2">Membrane</location>
        <topology evidence="2">Multi-pass membrane protein</topology>
    </subcellularLocation>
</comment>
<dbReference type="AlphaFoldDB" id="A0A2S1YEI4"/>
<evidence type="ECO:0000256" key="11">
    <source>
        <dbReference type="ARBA" id="ARBA00022989"/>
    </source>
</evidence>
<dbReference type="EC" id="7.1.1.9" evidence="4"/>
<evidence type="ECO:0000256" key="14">
    <source>
        <dbReference type="ARBA" id="ARBA00031389"/>
    </source>
</evidence>
<dbReference type="Pfam" id="PF00116">
    <property type="entry name" value="COX2"/>
    <property type="match status" value="1"/>
</dbReference>
<keyword evidence="6 16" id="KW-0812">Transmembrane</keyword>
<evidence type="ECO:0000256" key="1">
    <source>
        <dbReference type="ARBA" id="ARBA00001935"/>
    </source>
</evidence>
<dbReference type="InterPro" id="IPR045187">
    <property type="entry name" value="CcO_II"/>
</dbReference>
<dbReference type="PANTHER" id="PTHR22888:SF9">
    <property type="entry name" value="CYTOCHROME C OXIDASE SUBUNIT 2"/>
    <property type="match status" value="1"/>
</dbReference>
<dbReference type="GO" id="GO:0042773">
    <property type="term" value="P:ATP synthesis coupled electron transport"/>
    <property type="evidence" value="ECO:0007669"/>
    <property type="project" value="TreeGrafter"/>
</dbReference>
<keyword evidence="8" id="KW-0460">Magnesium</keyword>
<keyword evidence="12" id="KW-0186">Copper</keyword>
<evidence type="ECO:0000256" key="13">
    <source>
        <dbReference type="ARBA" id="ARBA00023136"/>
    </source>
</evidence>
<feature type="transmembrane region" description="Helical" evidence="16">
    <location>
        <begin position="52"/>
        <end position="70"/>
    </location>
</feature>
<dbReference type="InterPro" id="IPR008972">
    <property type="entry name" value="Cupredoxin"/>
</dbReference>
<dbReference type="PROSITE" id="PS00078">
    <property type="entry name" value="COX2"/>
    <property type="match status" value="1"/>
</dbReference>
<dbReference type="PRINTS" id="PR01166">
    <property type="entry name" value="CYCOXIDASEII"/>
</dbReference>
<evidence type="ECO:0000256" key="15">
    <source>
        <dbReference type="ARBA" id="ARBA00049512"/>
    </source>
</evidence>
<dbReference type="EMBL" id="MG792058">
    <property type="protein sequence ID" value="AWK02437.1"/>
    <property type="molecule type" value="Genomic_DNA"/>
</dbReference>
<comment type="similarity">
    <text evidence="3">Belongs to the cytochrome c oxidase subunit 2 family.</text>
</comment>
<comment type="catalytic activity">
    <reaction evidence="15">
        <text>4 Fe(II)-[cytochrome c] + O2 + 8 H(+)(in) = 4 Fe(III)-[cytochrome c] + 2 H2O + 4 H(+)(out)</text>
        <dbReference type="Rhea" id="RHEA:11436"/>
        <dbReference type="Rhea" id="RHEA-COMP:10350"/>
        <dbReference type="Rhea" id="RHEA-COMP:14399"/>
        <dbReference type="ChEBI" id="CHEBI:15377"/>
        <dbReference type="ChEBI" id="CHEBI:15378"/>
        <dbReference type="ChEBI" id="CHEBI:15379"/>
        <dbReference type="ChEBI" id="CHEBI:29033"/>
        <dbReference type="ChEBI" id="CHEBI:29034"/>
        <dbReference type="EC" id="7.1.1.9"/>
    </reaction>
    <physiologicalReaction direction="left-to-right" evidence="15">
        <dbReference type="Rhea" id="RHEA:11437"/>
    </physiologicalReaction>
</comment>
<dbReference type="InterPro" id="IPR036257">
    <property type="entry name" value="Cyt_c_oxidase_su2_TM_sf"/>
</dbReference>
<dbReference type="SUPFAM" id="SSF81464">
    <property type="entry name" value="Cytochrome c oxidase subunit II-like, transmembrane region"/>
    <property type="match status" value="1"/>
</dbReference>
<dbReference type="PANTHER" id="PTHR22888">
    <property type="entry name" value="CYTOCHROME C OXIDASE, SUBUNIT II"/>
    <property type="match status" value="1"/>
</dbReference>
<evidence type="ECO:0000256" key="8">
    <source>
        <dbReference type="ARBA" id="ARBA00022842"/>
    </source>
</evidence>
<dbReference type="Gene3D" id="2.60.40.420">
    <property type="entry name" value="Cupredoxins - blue copper proteins"/>
    <property type="match status" value="1"/>
</dbReference>
<dbReference type="GO" id="GO:0005507">
    <property type="term" value="F:copper ion binding"/>
    <property type="evidence" value="ECO:0007669"/>
    <property type="project" value="InterPro"/>
</dbReference>
<evidence type="ECO:0000256" key="5">
    <source>
        <dbReference type="ARBA" id="ARBA00022448"/>
    </source>
</evidence>
<evidence type="ECO:0000256" key="4">
    <source>
        <dbReference type="ARBA" id="ARBA00012949"/>
    </source>
</evidence>
<evidence type="ECO:0000256" key="3">
    <source>
        <dbReference type="ARBA" id="ARBA00007866"/>
    </source>
</evidence>
<evidence type="ECO:0000256" key="10">
    <source>
        <dbReference type="ARBA" id="ARBA00022982"/>
    </source>
</evidence>
<protein>
    <recommendedName>
        <fullName evidence="4">cytochrome-c oxidase</fullName>
        <ecNumber evidence="4">7.1.1.9</ecNumber>
    </recommendedName>
    <alternativeName>
        <fullName evidence="14">Cytochrome c oxidase polypeptide II</fullName>
    </alternativeName>
</protein>
<keyword evidence="7" id="KW-0479">Metal-binding</keyword>
<dbReference type="InterPro" id="IPR001505">
    <property type="entry name" value="Copper_CuA"/>
</dbReference>
<reference evidence="18" key="1">
    <citation type="submission" date="2018-01" db="EMBL/GenBank/DDBJ databases">
        <title>Molecular characterization of complete mitochondrial genome of Acanthoparyphium sp. from Kuwait Bay.</title>
        <authorList>
            <person name="Al-Kandari W.Y."/>
            <person name="Alnaqeeb M."/>
            <person name="Al-Bustan S.A."/>
        </authorList>
    </citation>
    <scope>NUCLEOTIDE SEQUENCE</scope>
</reference>
<geneLocation type="mitochondrion" evidence="18"/>
<evidence type="ECO:0000256" key="9">
    <source>
        <dbReference type="ARBA" id="ARBA00022967"/>
    </source>
</evidence>
<evidence type="ECO:0000256" key="12">
    <source>
        <dbReference type="ARBA" id="ARBA00023008"/>
    </source>
</evidence>
<dbReference type="GO" id="GO:0004129">
    <property type="term" value="F:cytochrome-c oxidase activity"/>
    <property type="evidence" value="ECO:0007669"/>
    <property type="project" value="UniProtKB-EC"/>
</dbReference>
<organism evidence="18">
    <name type="scientific">Acanthoparyphium sp. WAK-2018</name>
    <dbReference type="NCBI Taxonomy" id="2185117"/>
    <lineage>
        <taxon>Eukaryota</taxon>
        <taxon>Metazoa</taxon>
        <taxon>Spiralia</taxon>
        <taxon>Lophotrochozoa</taxon>
        <taxon>Platyhelminthes</taxon>
        <taxon>Trematoda</taxon>
        <taxon>Digenea</taxon>
        <taxon>Plagiorchiida</taxon>
        <taxon>Echinostomata</taxon>
        <taxon>Echinostomatoidea</taxon>
        <taxon>Himasthlidae</taxon>
        <taxon>Acanthoparyphium</taxon>
    </lineage>
</organism>
<evidence type="ECO:0000256" key="7">
    <source>
        <dbReference type="ARBA" id="ARBA00022723"/>
    </source>
</evidence>
<keyword evidence="10" id="KW-0249">Electron transport</keyword>
<keyword evidence="11 16" id="KW-1133">Transmembrane helix</keyword>
<evidence type="ECO:0000256" key="16">
    <source>
        <dbReference type="SAM" id="Phobius"/>
    </source>
</evidence>
<dbReference type="GO" id="GO:0016020">
    <property type="term" value="C:membrane"/>
    <property type="evidence" value="ECO:0007669"/>
    <property type="project" value="UniProtKB-SubCell"/>
</dbReference>
<dbReference type="InterPro" id="IPR002429">
    <property type="entry name" value="CcO_II-like_C"/>
</dbReference>
<evidence type="ECO:0000256" key="2">
    <source>
        <dbReference type="ARBA" id="ARBA00004141"/>
    </source>
</evidence>
<accession>A0A2S1YEI4</accession>
<proteinExistence type="inferred from homology"/>
<evidence type="ECO:0000256" key="6">
    <source>
        <dbReference type="ARBA" id="ARBA00022692"/>
    </source>
</evidence>
<keyword evidence="18" id="KW-0496">Mitochondrion</keyword>
<dbReference type="SUPFAM" id="SSF49503">
    <property type="entry name" value="Cupredoxins"/>
    <property type="match status" value="1"/>
</dbReference>
<keyword evidence="9" id="KW-1278">Translocase</keyword>
<sequence>MVFMNVLYMDLIQYMILLCSFIPVWVFMMLGWQLYWKDDISSHDNESDVVEFLWTVFPSGAIGSLCFLNLQCISNDDVELDCHLVKVIGHQWYWSYEINNGGEYDSMISDFVTGVDKPLRMPAYDFHRLLITSADVIHSFSVPEFNIKLDAIPGRLNWVTYCPDRVGIFIGYCTELCGAGHAYMPIVIEVVKRDLVPA</sequence>
<feature type="transmembrane region" description="Helical" evidence="16">
    <location>
        <begin position="12"/>
        <end position="32"/>
    </location>
</feature>
<dbReference type="Gene3D" id="1.10.287.90">
    <property type="match status" value="1"/>
</dbReference>
<evidence type="ECO:0000313" key="18">
    <source>
        <dbReference type="EMBL" id="AWK02437.1"/>
    </source>
</evidence>
<evidence type="ECO:0000259" key="17">
    <source>
        <dbReference type="PROSITE" id="PS50857"/>
    </source>
</evidence>